<dbReference type="OrthoDB" id="8063408at2759"/>
<proteinExistence type="predicted"/>
<name>A0A4Y2DZE1_ARAVE</name>
<dbReference type="Proteomes" id="UP000499080">
    <property type="component" value="Unassembled WGS sequence"/>
</dbReference>
<organism evidence="1 2">
    <name type="scientific">Araneus ventricosus</name>
    <name type="common">Orbweaver spider</name>
    <name type="synonym">Epeira ventricosa</name>
    <dbReference type="NCBI Taxonomy" id="182803"/>
    <lineage>
        <taxon>Eukaryota</taxon>
        <taxon>Metazoa</taxon>
        <taxon>Ecdysozoa</taxon>
        <taxon>Arthropoda</taxon>
        <taxon>Chelicerata</taxon>
        <taxon>Arachnida</taxon>
        <taxon>Araneae</taxon>
        <taxon>Araneomorphae</taxon>
        <taxon>Entelegynae</taxon>
        <taxon>Araneoidea</taxon>
        <taxon>Araneidae</taxon>
        <taxon>Araneus</taxon>
    </lineage>
</organism>
<evidence type="ECO:0000313" key="1">
    <source>
        <dbReference type="EMBL" id="GBM21429.1"/>
    </source>
</evidence>
<protein>
    <submittedName>
        <fullName evidence="1">Uncharacterized protein</fullName>
    </submittedName>
</protein>
<gene>
    <name evidence="1" type="ORF">AVEN_161046_1</name>
</gene>
<reference evidence="1 2" key="1">
    <citation type="journal article" date="2019" name="Sci. Rep.">
        <title>Orb-weaving spider Araneus ventricosus genome elucidates the spidroin gene catalogue.</title>
        <authorList>
            <person name="Kono N."/>
            <person name="Nakamura H."/>
            <person name="Ohtoshi R."/>
            <person name="Moran D.A.P."/>
            <person name="Shinohara A."/>
            <person name="Yoshida Y."/>
            <person name="Fujiwara M."/>
            <person name="Mori M."/>
            <person name="Tomita M."/>
            <person name="Arakawa K."/>
        </authorList>
    </citation>
    <scope>NUCLEOTIDE SEQUENCE [LARGE SCALE GENOMIC DNA]</scope>
</reference>
<dbReference type="AlphaFoldDB" id="A0A4Y2DZE1"/>
<keyword evidence="2" id="KW-1185">Reference proteome</keyword>
<dbReference type="PANTHER" id="PTHR46114:SF1">
    <property type="entry name" value="ZAD DOMAIN-CONTAINING PROTEIN"/>
    <property type="match status" value="1"/>
</dbReference>
<dbReference type="EMBL" id="BGPR01000460">
    <property type="protein sequence ID" value="GBM21429.1"/>
    <property type="molecule type" value="Genomic_DNA"/>
</dbReference>
<comment type="caution">
    <text evidence="1">The sequence shown here is derived from an EMBL/GenBank/DDBJ whole genome shotgun (WGS) entry which is preliminary data.</text>
</comment>
<dbReference type="PANTHER" id="PTHR46114">
    <property type="entry name" value="APPLE DOMAIN-CONTAINING PROTEIN"/>
    <property type="match status" value="1"/>
</dbReference>
<evidence type="ECO:0000313" key="2">
    <source>
        <dbReference type="Proteomes" id="UP000499080"/>
    </source>
</evidence>
<sequence>MLQISVFHVPKTVRIQVERGSFYLPRHTKTVTRFPLFRKNRGPPKEKEARDSFKDVVHRFLGNTKDPLYKTIVERMLTAYEAQGCKMSLKVHFLHSQIDCFPENLGASSEEQGERFLQDVHDIERRYQGRWDVNMLADYC</sequence>
<accession>A0A4Y2DZE1</accession>